<gene>
    <name evidence="1" type="ORF">HMPREF9248_0622</name>
</gene>
<proteinExistence type="predicted"/>
<comment type="caution">
    <text evidence="1">The sequence shown here is derived from an EMBL/GenBank/DDBJ whole genome shotgun (WGS) entry which is preliminary data.</text>
</comment>
<dbReference type="EMBL" id="AEDQ01000009">
    <property type="protein sequence ID" value="EFL44609.1"/>
    <property type="molecule type" value="Genomic_DNA"/>
</dbReference>
<dbReference type="Proteomes" id="UP000004431">
    <property type="component" value="Unassembled WGS sequence"/>
</dbReference>
<evidence type="ECO:0000313" key="2">
    <source>
        <dbReference type="Proteomes" id="UP000004431"/>
    </source>
</evidence>
<sequence length="43" mass="4795">MHVACMQCEDSMKRTNNSSCAQLEATIKKEHANIKLGVLIFSI</sequence>
<reference evidence="1 2" key="1">
    <citation type="submission" date="2010-08" db="EMBL/GenBank/DDBJ databases">
        <authorList>
            <person name="Durkin A.S."/>
            <person name="Madupu R."/>
            <person name="Torralba M."/>
            <person name="Gillis M."/>
            <person name="Methe B."/>
            <person name="Sutton G."/>
            <person name="Nelson K.E."/>
        </authorList>
    </citation>
    <scope>NUCLEOTIDE SEQUENCE [LARGE SCALE GENOMIC DNA]</scope>
    <source>
        <strain evidence="1 2">PB189-T1-4</strain>
    </source>
</reference>
<name>A0ABN0B1P4_9ACTN</name>
<organism evidence="1 2">
    <name type="scientific">Fannyhessea vaginae PB189-T1-4</name>
    <dbReference type="NCBI Taxonomy" id="866774"/>
    <lineage>
        <taxon>Bacteria</taxon>
        <taxon>Bacillati</taxon>
        <taxon>Actinomycetota</taxon>
        <taxon>Coriobacteriia</taxon>
        <taxon>Coriobacteriales</taxon>
        <taxon>Atopobiaceae</taxon>
        <taxon>Fannyhessea</taxon>
    </lineage>
</organism>
<keyword evidence="2" id="KW-1185">Reference proteome</keyword>
<accession>A0ABN0B1P4</accession>
<protein>
    <submittedName>
        <fullName evidence="1">Uncharacterized protein</fullName>
    </submittedName>
</protein>
<evidence type="ECO:0000313" key="1">
    <source>
        <dbReference type="EMBL" id="EFL44609.1"/>
    </source>
</evidence>